<comment type="caution">
    <text evidence="5">The sequence shown here is derived from an EMBL/GenBank/DDBJ whole genome shotgun (WGS) entry which is preliminary data.</text>
</comment>
<evidence type="ECO:0000259" key="2">
    <source>
        <dbReference type="Pfam" id="PF03050"/>
    </source>
</evidence>
<feature type="domain" description="Transposase IS66 central" evidence="2">
    <location>
        <begin position="187"/>
        <end position="327"/>
    </location>
</feature>
<feature type="region of interest" description="Disordered" evidence="1">
    <location>
        <begin position="1"/>
        <end position="21"/>
    </location>
</feature>
<dbReference type="Pfam" id="PF13005">
    <property type="entry name" value="zf-IS66"/>
    <property type="match status" value="1"/>
</dbReference>
<dbReference type="InterPro" id="IPR004291">
    <property type="entry name" value="Transposase_IS66_central"/>
</dbReference>
<dbReference type="AlphaFoldDB" id="A0A935T965"/>
<feature type="domain" description="Transposase TnpC homeodomain" evidence="4">
    <location>
        <begin position="42"/>
        <end position="121"/>
    </location>
</feature>
<accession>A0A935T965</accession>
<dbReference type="InterPro" id="IPR024474">
    <property type="entry name" value="Znf_dom_IS66"/>
</dbReference>
<sequence length="349" mass="39045">MPPSRPRRNCCSGPRSGSSGLLEQVKTSATEIHWRDAKIEKLTLELAYLRRMKFGVKSESLVAAERDLFDETLAADLAACEARLDEQRQAAEMGPHLPPAEKPKRERAGRQPLPEQLPRVEHLHEPETCTCGQCGQALVRIGEDVTEKLSIVPAEFFVERHLYPKYACRPCETLTAAPAVASVIDGGLAAPALLAWVMVSKYVDHLPLYRLERQAARSGVTLSRSTLADWVGRIGVALEPLWLRLAELLRQDTVLHADETPVQQLDPGRGKTKRAYLWAYRSNVLGSHPPIVVFDYQPGRGGKYVVEFLGHWQGALMVDEFAGYVAAEDMWWRPEGRRPILWTVGLVRT</sequence>
<feature type="region of interest" description="Disordered" evidence="1">
    <location>
        <begin position="92"/>
        <end position="112"/>
    </location>
</feature>
<dbReference type="PANTHER" id="PTHR33678:SF1">
    <property type="entry name" value="BLL1576 PROTEIN"/>
    <property type="match status" value="1"/>
</dbReference>
<evidence type="ECO:0000256" key="1">
    <source>
        <dbReference type="SAM" id="MobiDB-lite"/>
    </source>
</evidence>
<name>A0A935T965_9PROT</name>
<dbReference type="InterPro" id="IPR052344">
    <property type="entry name" value="Transposase-related"/>
</dbReference>
<dbReference type="Proteomes" id="UP000706151">
    <property type="component" value="Unassembled WGS sequence"/>
</dbReference>
<dbReference type="NCBIfam" id="NF033517">
    <property type="entry name" value="transpos_IS66"/>
    <property type="match status" value="1"/>
</dbReference>
<proteinExistence type="predicted"/>
<evidence type="ECO:0000313" key="5">
    <source>
        <dbReference type="EMBL" id="MBK7955335.1"/>
    </source>
</evidence>
<evidence type="ECO:0000259" key="3">
    <source>
        <dbReference type="Pfam" id="PF13005"/>
    </source>
</evidence>
<reference evidence="5 6" key="1">
    <citation type="submission" date="2020-10" db="EMBL/GenBank/DDBJ databases">
        <title>Connecting structure to function with the recovery of over 1000 high-quality activated sludge metagenome-assembled genomes encoding full-length rRNA genes using long-read sequencing.</title>
        <authorList>
            <person name="Singleton C.M."/>
            <person name="Petriglieri F."/>
            <person name="Kristensen J.M."/>
            <person name="Kirkegaard R.H."/>
            <person name="Michaelsen T.Y."/>
            <person name="Andersen M.H."/>
            <person name="Karst S.M."/>
            <person name="Dueholm M.S."/>
            <person name="Nielsen P.H."/>
            <person name="Albertsen M."/>
        </authorList>
    </citation>
    <scope>NUCLEOTIDE SEQUENCE [LARGE SCALE GENOMIC DNA]</scope>
    <source>
        <strain evidence="5">Fred_18-Q3-R57-64_BAT3C.720</strain>
    </source>
</reference>
<evidence type="ECO:0000259" key="4">
    <source>
        <dbReference type="Pfam" id="PF13007"/>
    </source>
</evidence>
<feature type="domain" description="Transposase IS66 zinc-finger binding" evidence="3">
    <location>
        <begin position="129"/>
        <end position="172"/>
    </location>
</feature>
<organism evidence="5 6">
    <name type="scientific">Candidatus Accumulibacter affinis</name>
    <dbReference type="NCBI Taxonomy" id="2954384"/>
    <lineage>
        <taxon>Bacteria</taxon>
        <taxon>Pseudomonadati</taxon>
        <taxon>Pseudomonadota</taxon>
        <taxon>Betaproteobacteria</taxon>
        <taxon>Candidatus Accumulibacter</taxon>
    </lineage>
</organism>
<dbReference type="PANTHER" id="PTHR33678">
    <property type="entry name" value="BLL1576 PROTEIN"/>
    <property type="match status" value="1"/>
</dbReference>
<dbReference type="Pfam" id="PF03050">
    <property type="entry name" value="DDE_Tnp_IS66"/>
    <property type="match status" value="1"/>
</dbReference>
<dbReference type="EMBL" id="JADJOT010000010">
    <property type="protein sequence ID" value="MBK7955335.1"/>
    <property type="molecule type" value="Genomic_DNA"/>
</dbReference>
<dbReference type="Pfam" id="PF13007">
    <property type="entry name" value="LZ_Tnp_IS66"/>
    <property type="match status" value="1"/>
</dbReference>
<protein>
    <submittedName>
        <fullName evidence="5">IS66 family transposase</fullName>
    </submittedName>
</protein>
<feature type="compositionally biased region" description="Basic and acidic residues" evidence="1">
    <location>
        <begin position="99"/>
        <end position="109"/>
    </location>
</feature>
<evidence type="ECO:0000313" key="6">
    <source>
        <dbReference type="Proteomes" id="UP000706151"/>
    </source>
</evidence>
<gene>
    <name evidence="5" type="ORF">IPK02_16055</name>
</gene>
<dbReference type="InterPro" id="IPR024463">
    <property type="entry name" value="Transposase_TnpC_homeodom"/>
</dbReference>